<evidence type="ECO:0000313" key="5">
    <source>
        <dbReference type="EMBL" id="CAE0486835.1"/>
    </source>
</evidence>
<protein>
    <recommendedName>
        <fullName evidence="6">Anaphase-promoting complex subunit 4 WD40 domain-containing protein</fullName>
    </recommendedName>
</protein>
<proteinExistence type="predicted"/>
<dbReference type="Gene3D" id="2.130.10.10">
    <property type="entry name" value="YVTN repeat-like/Quinoprotein amine dehydrogenase"/>
    <property type="match status" value="2"/>
</dbReference>
<dbReference type="PROSITE" id="PS50082">
    <property type="entry name" value="WD_REPEATS_2"/>
    <property type="match status" value="2"/>
</dbReference>
<feature type="region of interest" description="Disordered" evidence="4">
    <location>
        <begin position="1"/>
        <end position="33"/>
    </location>
</feature>
<dbReference type="EMBL" id="HBIP01004019">
    <property type="protein sequence ID" value="CAE0486835.1"/>
    <property type="molecule type" value="Transcribed_RNA"/>
</dbReference>
<reference evidence="5" key="1">
    <citation type="submission" date="2021-01" db="EMBL/GenBank/DDBJ databases">
        <authorList>
            <person name="Corre E."/>
            <person name="Pelletier E."/>
            <person name="Niang G."/>
            <person name="Scheremetjew M."/>
            <person name="Finn R."/>
            <person name="Kale V."/>
            <person name="Holt S."/>
            <person name="Cochrane G."/>
            <person name="Meng A."/>
            <person name="Brown T."/>
            <person name="Cohen L."/>
        </authorList>
    </citation>
    <scope>NUCLEOTIDE SEQUENCE</scope>
    <source>
        <strain evidence="5">CCMP1320</strain>
    </source>
</reference>
<dbReference type="InterPro" id="IPR019775">
    <property type="entry name" value="WD40_repeat_CS"/>
</dbReference>
<dbReference type="PRINTS" id="PR00320">
    <property type="entry name" value="GPROTEINBRPT"/>
</dbReference>
<evidence type="ECO:0008006" key="6">
    <source>
        <dbReference type="Google" id="ProtNLM"/>
    </source>
</evidence>
<dbReference type="AlphaFoldDB" id="A0A7S3VI00"/>
<dbReference type="SMART" id="SM00320">
    <property type="entry name" value="WD40"/>
    <property type="match status" value="7"/>
</dbReference>
<feature type="region of interest" description="Disordered" evidence="4">
    <location>
        <begin position="50"/>
        <end position="139"/>
    </location>
</feature>
<feature type="compositionally biased region" description="Basic and acidic residues" evidence="4">
    <location>
        <begin position="8"/>
        <end position="22"/>
    </location>
</feature>
<evidence type="ECO:0000256" key="4">
    <source>
        <dbReference type="SAM" id="MobiDB-lite"/>
    </source>
</evidence>
<dbReference type="InterPro" id="IPR015943">
    <property type="entry name" value="WD40/YVTN_repeat-like_dom_sf"/>
</dbReference>
<dbReference type="InterPro" id="IPR050505">
    <property type="entry name" value="WDR55/POC1"/>
</dbReference>
<feature type="compositionally biased region" description="Polar residues" evidence="4">
    <location>
        <begin position="93"/>
        <end position="106"/>
    </location>
</feature>
<dbReference type="InterPro" id="IPR001680">
    <property type="entry name" value="WD40_rpt"/>
</dbReference>
<dbReference type="Pfam" id="PF00400">
    <property type="entry name" value="WD40"/>
    <property type="match status" value="4"/>
</dbReference>
<name>A0A7S3VI00_DUNTE</name>
<organism evidence="5">
    <name type="scientific">Dunaliella tertiolecta</name>
    <name type="common">Green alga</name>
    <dbReference type="NCBI Taxonomy" id="3047"/>
    <lineage>
        <taxon>Eukaryota</taxon>
        <taxon>Viridiplantae</taxon>
        <taxon>Chlorophyta</taxon>
        <taxon>core chlorophytes</taxon>
        <taxon>Chlorophyceae</taxon>
        <taxon>CS clade</taxon>
        <taxon>Chlamydomonadales</taxon>
        <taxon>Dunaliellaceae</taxon>
        <taxon>Dunaliella</taxon>
    </lineage>
</organism>
<dbReference type="PROSITE" id="PS50294">
    <property type="entry name" value="WD_REPEATS_REGION"/>
    <property type="match status" value="1"/>
</dbReference>
<feature type="compositionally biased region" description="Low complexity" evidence="4">
    <location>
        <begin position="73"/>
        <end position="85"/>
    </location>
</feature>
<dbReference type="SUPFAM" id="SSF50978">
    <property type="entry name" value="WD40 repeat-like"/>
    <property type="match status" value="1"/>
</dbReference>
<dbReference type="InterPro" id="IPR020472">
    <property type="entry name" value="WD40_PAC1"/>
</dbReference>
<evidence type="ECO:0000256" key="2">
    <source>
        <dbReference type="ARBA" id="ARBA00022737"/>
    </source>
</evidence>
<feature type="repeat" description="WD" evidence="3">
    <location>
        <begin position="233"/>
        <end position="266"/>
    </location>
</feature>
<keyword evidence="2" id="KW-0677">Repeat</keyword>
<dbReference type="PANTHER" id="PTHR44019">
    <property type="entry name" value="WD REPEAT-CONTAINING PROTEIN 55"/>
    <property type="match status" value="1"/>
</dbReference>
<accession>A0A7S3VI00</accession>
<dbReference type="PANTHER" id="PTHR44019:SF23">
    <property type="entry name" value="F-BOX DOMAIN-CONTAINING PROTEIN"/>
    <property type="match status" value="1"/>
</dbReference>
<dbReference type="PROSITE" id="PS00678">
    <property type="entry name" value="WD_REPEATS_1"/>
    <property type="match status" value="1"/>
</dbReference>
<sequence length="485" mass="51876">MDNNPLSKLKDRQTRRVADPPKHSAAHSHVRNDQYMDDWEKAYAELQALNCGDSSGHEGPAPVQSQRKGLSLAQQIAQQGSRSQQEPAPPRAHNSNLAKQLGQQHASPYHHQSGRTPARSAGQTPERCPPAVTQGWSQGPVDPQGIVCDLSDRPNMCSAACWNKNEVVIGSSDHALYIVDAEKGTHKRTLYNKTNGHTEWVTCCTYTGAGHIVSGGMDSKLWLWPGGVRGVELQGHAGPISQVAWDESSGLVVSASYDKTIRLWDVCGRGKEVACLAGHMAPVLEMVPQGGLIASGDRSGNVILWDSASGTEAWRLKKKAHDGHVTALEWWDAGDPAAEGCFVSGGQDGCLRVWDPRQHTLVAKMELHVNDKGRGAAGDVCAGGPAAGGMLVSAGADGTLAITDPRTWGLVKQIKLSNFPYSMMAAGGLAIVGLGDGSVWVVQCSSGEVHYCLGANRHAVRCLEATYDRLVTSGDDGNMVLYRFN</sequence>
<keyword evidence="1 3" id="KW-0853">WD repeat</keyword>
<gene>
    <name evidence="5" type="ORF">DTER00134_LOCUS1874</name>
</gene>
<dbReference type="InterPro" id="IPR036322">
    <property type="entry name" value="WD40_repeat_dom_sf"/>
</dbReference>
<feature type="repeat" description="WD" evidence="3">
    <location>
        <begin position="342"/>
        <end position="364"/>
    </location>
</feature>
<evidence type="ECO:0000256" key="1">
    <source>
        <dbReference type="ARBA" id="ARBA00022574"/>
    </source>
</evidence>
<evidence type="ECO:0000256" key="3">
    <source>
        <dbReference type="PROSITE-ProRule" id="PRU00221"/>
    </source>
</evidence>